<evidence type="ECO:0000256" key="3">
    <source>
        <dbReference type="ARBA" id="ARBA00023163"/>
    </source>
</evidence>
<dbReference type="EMBL" id="MAUJ01000002">
    <property type="protein sequence ID" value="OCQ21883.1"/>
    <property type="molecule type" value="Genomic_DNA"/>
</dbReference>
<sequence>MKHIAIVAFDEISMFHLSVPLAVFADAIPDCDNYFSTTVCAERKGRVSVSGGLDLFVSHTFDELSNADIIIIPSWPPTKQIDVSLKEHLQHAKASNKLIVGLCLGAYALAYSGLLDGKRATTHWKFSYDFRQRFPDVDLDTNPLFVVHENIITSAGSAAAIDCCLHIVKSVYGVKFANQIARMMVSPPSRTGGQNQFIDSPVVHRPSDTRLAKLVDTFQGDLSTSLSVGQAANLCSMSVRSFTRHFKANYGTSFITWQILMRLNAGLELLESSDASIATISETIGFSSEQVFRKHFKAQFDCSPQAWRRLFNNK</sequence>
<accession>A0A1C0TRJ9</accession>
<dbReference type="SUPFAM" id="SSF46689">
    <property type="entry name" value="Homeodomain-like"/>
    <property type="match status" value="2"/>
</dbReference>
<dbReference type="SMART" id="SM00342">
    <property type="entry name" value="HTH_ARAC"/>
    <property type="match status" value="1"/>
</dbReference>
<dbReference type="Gene3D" id="1.10.10.60">
    <property type="entry name" value="Homeodomain-like"/>
    <property type="match status" value="1"/>
</dbReference>
<dbReference type="InterPro" id="IPR002818">
    <property type="entry name" value="DJ-1/PfpI"/>
</dbReference>
<dbReference type="CDD" id="cd03137">
    <property type="entry name" value="GATase1_AraC_1"/>
    <property type="match status" value="1"/>
</dbReference>
<name>A0A1C0TRJ9_9GAMM</name>
<dbReference type="PANTHER" id="PTHR43130">
    <property type="entry name" value="ARAC-FAMILY TRANSCRIPTIONAL REGULATOR"/>
    <property type="match status" value="1"/>
</dbReference>
<dbReference type="SUPFAM" id="SSF52317">
    <property type="entry name" value="Class I glutamine amidotransferase-like"/>
    <property type="match status" value="1"/>
</dbReference>
<comment type="caution">
    <text evidence="5">The sequence shown here is derived from an EMBL/GenBank/DDBJ whole genome shotgun (WGS) entry which is preliminary data.</text>
</comment>
<dbReference type="Proteomes" id="UP000093366">
    <property type="component" value="Unassembled WGS sequence"/>
</dbReference>
<evidence type="ECO:0000256" key="1">
    <source>
        <dbReference type="ARBA" id="ARBA00023015"/>
    </source>
</evidence>
<dbReference type="OrthoDB" id="9803764at2"/>
<dbReference type="PANTHER" id="PTHR43130:SF3">
    <property type="entry name" value="HTH-TYPE TRANSCRIPTIONAL REGULATOR RV1931C"/>
    <property type="match status" value="1"/>
</dbReference>
<keyword evidence="3" id="KW-0804">Transcription</keyword>
<dbReference type="GO" id="GO:0043565">
    <property type="term" value="F:sequence-specific DNA binding"/>
    <property type="evidence" value="ECO:0007669"/>
    <property type="project" value="InterPro"/>
</dbReference>
<dbReference type="InterPro" id="IPR018060">
    <property type="entry name" value="HTH_AraC"/>
</dbReference>
<evidence type="ECO:0000256" key="2">
    <source>
        <dbReference type="ARBA" id="ARBA00023125"/>
    </source>
</evidence>
<dbReference type="GO" id="GO:0003700">
    <property type="term" value="F:DNA-binding transcription factor activity"/>
    <property type="evidence" value="ECO:0007669"/>
    <property type="project" value="InterPro"/>
</dbReference>
<protein>
    <recommendedName>
        <fullName evidence="4">HTH araC/xylS-type domain-containing protein</fullName>
    </recommendedName>
</protein>
<dbReference type="AlphaFoldDB" id="A0A1C0TRJ9"/>
<dbReference type="InterPro" id="IPR029062">
    <property type="entry name" value="Class_I_gatase-like"/>
</dbReference>
<dbReference type="PROSITE" id="PS01124">
    <property type="entry name" value="HTH_ARAC_FAMILY_2"/>
    <property type="match status" value="1"/>
</dbReference>
<gene>
    <name evidence="5" type="ORF">A7985_08725</name>
</gene>
<evidence type="ECO:0000313" key="6">
    <source>
        <dbReference type="Proteomes" id="UP000093366"/>
    </source>
</evidence>
<evidence type="ECO:0000313" key="5">
    <source>
        <dbReference type="EMBL" id="OCQ21883.1"/>
    </source>
</evidence>
<dbReference type="PROSITE" id="PS00041">
    <property type="entry name" value="HTH_ARAC_FAMILY_1"/>
    <property type="match status" value="1"/>
</dbReference>
<proteinExistence type="predicted"/>
<dbReference type="InterPro" id="IPR009057">
    <property type="entry name" value="Homeodomain-like_sf"/>
</dbReference>
<keyword evidence="1" id="KW-0805">Transcription regulation</keyword>
<dbReference type="RefSeq" id="WP_065790080.1">
    <property type="nucleotide sequence ID" value="NZ_MAUJ01000002.1"/>
</dbReference>
<feature type="domain" description="HTH araC/xylS-type" evidence="4">
    <location>
        <begin position="212"/>
        <end position="310"/>
    </location>
</feature>
<keyword evidence="2" id="KW-0238">DNA-binding</keyword>
<evidence type="ECO:0000259" key="4">
    <source>
        <dbReference type="PROSITE" id="PS01124"/>
    </source>
</evidence>
<dbReference type="Pfam" id="PF12833">
    <property type="entry name" value="HTH_18"/>
    <property type="match status" value="1"/>
</dbReference>
<reference evidence="6" key="1">
    <citation type="submission" date="2016-07" db="EMBL/GenBank/DDBJ databases">
        <authorList>
            <person name="Florea S."/>
            <person name="Webb J.S."/>
            <person name="Jaromczyk J."/>
            <person name="Schardl C.L."/>
        </authorList>
    </citation>
    <scope>NUCLEOTIDE SEQUENCE [LARGE SCALE GENOMIC DNA]</scope>
    <source>
        <strain evidence="6">IPB1</strain>
    </source>
</reference>
<dbReference type="Pfam" id="PF01965">
    <property type="entry name" value="DJ-1_PfpI"/>
    <property type="match status" value="1"/>
</dbReference>
<organism evidence="5 6">
    <name type="scientific">Pseudoalteromonas luteoviolacea</name>
    <dbReference type="NCBI Taxonomy" id="43657"/>
    <lineage>
        <taxon>Bacteria</taxon>
        <taxon>Pseudomonadati</taxon>
        <taxon>Pseudomonadota</taxon>
        <taxon>Gammaproteobacteria</taxon>
        <taxon>Alteromonadales</taxon>
        <taxon>Pseudoalteromonadaceae</taxon>
        <taxon>Pseudoalteromonas</taxon>
    </lineage>
</organism>
<dbReference type="InterPro" id="IPR052158">
    <property type="entry name" value="INH-QAR"/>
</dbReference>
<dbReference type="Gene3D" id="3.40.50.880">
    <property type="match status" value="1"/>
</dbReference>
<dbReference type="InterPro" id="IPR018062">
    <property type="entry name" value="HTH_AraC-typ_CS"/>
</dbReference>